<comment type="pathway">
    <text evidence="5">Cofactor biosynthesis; coenzyme A biosynthesis; CoA from (R)-pantothenate: step 5/5.</text>
</comment>
<evidence type="ECO:0000256" key="6">
    <source>
        <dbReference type="NCBIfam" id="TIGR00152"/>
    </source>
</evidence>
<comment type="similarity">
    <text evidence="1 5">Belongs to the CoaE family.</text>
</comment>
<evidence type="ECO:0000256" key="2">
    <source>
        <dbReference type="ARBA" id="ARBA00022741"/>
    </source>
</evidence>
<keyword evidence="8" id="KW-1185">Reference proteome</keyword>
<evidence type="ECO:0000256" key="5">
    <source>
        <dbReference type="HAMAP-Rule" id="MF_00376"/>
    </source>
</evidence>
<proteinExistence type="inferred from homology"/>
<dbReference type="PANTHER" id="PTHR10695:SF46">
    <property type="entry name" value="BIFUNCTIONAL COENZYME A SYNTHASE-RELATED"/>
    <property type="match status" value="1"/>
</dbReference>
<dbReference type="GO" id="GO:0004140">
    <property type="term" value="F:dephospho-CoA kinase activity"/>
    <property type="evidence" value="ECO:0007669"/>
    <property type="project" value="UniProtKB-EC"/>
</dbReference>
<feature type="binding site" evidence="5">
    <location>
        <begin position="12"/>
        <end position="17"/>
    </location>
    <ligand>
        <name>ATP</name>
        <dbReference type="ChEBI" id="CHEBI:30616"/>
    </ligand>
</feature>
<keyword evidence="4 5" id="KW-0173">Coenzyme A biosynthesis</keyword>
<evidence type="ECO:0000256" key="4">
    <source>
        <dbReference type="ARBA" id="ARBA00022993"/>
    </source>
</evidence>
<dbReference type="NCBIfam" id="TIGR00152">
    <property type="entry name" value="dephospho-CoA kinase"/>
    <property type="match status" value="1"/>
</dbReference>
<comment type="subcellular location">
    <subcellularLocation>
        <location evidence="5">Cytoplasm</location>
    </subcellularLocation>
</comment>
<dbReference type="InterPro" id="IPR027417">
    <property type="entry name" value="P-loop_NTPase"/>
</dbReference>
<dbReference type="RefSeq" id="WP_187011223.1">
    <property type="nucleotide sequence ID" value="NZ_JACRUI010000006.1"/>
</dbReference>
<reference evidence="7 8" key="1">
    <citation type="submission" date="2020-08" db="EMBL/GenBank/DDBJ databases">
        <title>Description of novel Flavobacterium F-380 isolate.</title>
        <authorList>
            <person name="Saticioglu I.B."/>
            <person name="Duman M."/>
            <person name="Altun S."/>
        </authorList>
    </citation>
    <scope>NUCLEOTIDE SEQUENCE [LARGE SCALE GENOMIC DNA]</scope>
    <source>
        <strain evidence="7 8">F-380</strain>
    </source>
</reference>
<sequence length="197" mass="22515">MAKIIGLTGGIGSGKTTIAKFFASEGVPIYIADLEAKSLMDSKEIKKEIFELFGKTVFKNEMLDRAKIAEIVFNDPSMLVKLNSIVHPAVKKHFKEWVHVHESEDLLLYESAILFESGHYKEFDYVISVIAPLESRIARVLARDDSTREQVMSRVNAQWNDDERIKKSDFIIENINLDDSKLKVMDILKILKIKQNE</sequence>
<organism evidence="7 8">
    <name type="scientific">Flavobacterium kayseriense</name>
    <dbReference type="NCBI Taxonomy" id="2764714"/>
    <lineage>
        <taxon>Bacteria</taxon>
        <taxon>Pseudomonadati</taxon>
        <taxon>Bacteroidota</taxon>
        <taxon>Flavobacteriia</taxon>
        <taxon>Flavobacteriales</taxon>
        <taxon>Flavobacteriaceae</taxon>
        <taxon>Flavobacterium</taxon>
    </lineage>
</organism>
<dbReference type="Proteomes" id="UP000629963">
    <property type="component" value="Unassembled WGS sequence"/>
</dbReference>
<evidence type="ECO:0000313" key="8">
    <source>
        <dbReference type="Proteomes" id="UP000629963"/>
    </source>
</evidence>
<comment type="caution">
    <text evidence="7">The sequence shown here is derived from an EMBL/GenBank/DDBJ whole genome shotgun (WGS) entry which is preliminary data.</text>
</comment>
<dbReference type="Gene3D" id="3.40.50.300">
    <property type="entry name" value="P-loop containing nucleotide triphosphate hydrolases"/>
    <property type="match status" value="1"/>
</dbReference>
<dbReference type="CDD" id="cd02022">
    <property type="entry name" value="DPCK"/>
    <property type="match status" value="1"/>
</dbReference>
<evidence type="ECO:0000256" key="1">
    <source>
        <dbReference type="ARBA" id="ARBA00009018"/>
    </source>
</evidence>
<dbReference type="SUPFAM" id="SSF52540">
    <property type="entry name" value="P-loop containing nucleoside triphosphate hydrolases"/>
    <property type="match status" value="1"/>
</dbReference>
<keyword evidence="5 7" id="KW-0418">Kinase</keyword>
<dbReference type="EC" id="2.7.1.24" evidence="5 6"/>
<evidence type="ECO:0000256" key="3">
    <source>
        <dbReference type="ARBA" id="ARBA00022840"/>
    </source>
</evidence>
<comment type="catalytic activity">
    <reaction evidence="5">
        <text>3'-dephospho-CoA + ATP = ADP + CoA + H(+)</text>
        <dbReference type="Rhea" id="RHEA:18245"/>
        <dbReference type="ChEBI" id="CHEBI:15378"/>
        <dbReference type="ChEBI" id="CHEBI:30616"/>
        <dbReference type="ChEBI" id="CHEBI:57287"/>
        <dbReference type="ChEBI" id="CHEBI:57328"/>
        <dbReference type="ChEBI" id="CHEBI:456216"/>
        <dbReference type="EC" id="2.7.1.24"/>
    </reaction>
</comment>
<dbReference type="HAMAP" id="MF_00376">
    <property type="entry name" value="Dephospho_CoA_kinase"/>
    <property type="match status" value="1"/>
</dbReference>
<keyword evidence="5 7" id="KW-0808">Transferase</keyword>
<keyword evidence="5" id="KW-0963">Cytoplasm</keyword>
<comment type="function">
    <text evidence="5">Catalyzes the phosphorylation of the 3'-hydroxyl group of dephosphocoenzyme A to form coenzyme A.</text>
</comment>
<dbReference type="PANTHER" id="PTHR10695">
    <property type="entry name" value="DEPHOSPHO-COA KINASE-RELATED"/>
    <property type="match status" value="1"/>
</dbReference>
<dbReference type="EMBL" id="JACRUJ010000006">
    <property type="protein sequence ID" value="MBC5842727.1"/>
    <property type="molecule type" value="Genomic_DNA"/>
</dbReference>
<dbReference type="InterPro" id="IPR001977">
    <property type="entry name" value="Depp_CoAkinase"/>
</dbReference>
<accession>A0ABR7JB12</accession>
<evidence type="ECO:0000313" key="7">
    <source>
        <dbReference type="EMBL" id="MBC5842727.1"/>
    </source>
</evidence>
<keyword evidence="3 5" id="KW-0067">ATP-binding</keyword>
<dbReference type="Pfam" id="PF01121">
    <property type="entry name" value="CoaE"/>
    <property type="match status" value="1"/>
</dbReference>
<name>A0ABR7JB12_9FLAO</name>
<gene>
    <name evidence="5" type="primary">coaE</name>
    <name evidence="7" type="ORF">H8R23_15040</name>
</gene>
<protein>
    <recommendedName>
        <fullName evidence="5 6">Dephospho-CoA kinase</fullName>
        <ecNumber evidence="5 6">2.7.1.24</ecNumber>
    </recommendedName>
    <alternativeName>
        <fullName evidence="5">Dephosphocoenzyme A kinase</fullName>
    </alternativeName>
</protein>
<keyword evidence="2 5" id="KW-0547">Nucleotide-binding</keyword>
<dbReference type="PROSITE" id="PS51219">
    <property type="entry name" value="DPCK"/>
    <property type="match status" value="1"/>
</dbReference>